<reference evidence="3" key="1">
    <citation type="submission" date="2016-12" db="EMBL/GenBank/DDBJ databases">
        <title>Comparative genomics of four Isosphaeraceae planctomycetes: a common pool of plasmids and glycoside hydrolase genes.</title>
        <authorList>
            <person name="Ivanova A."/>
        </authorList>
    </citation>
    <scope>NUCLEOTIDE SEQUENCE [LARGE SCALE GENOMIC DNA]</scope>
    <source>
        <strain evidence="3">PX4</strain>
    </source>
</reference>
<keyword evidence="1" id="KW-1133">Transmembrane helix</keyword>
<evidence type="ECO:0000313" key="3">
    <source>
        <dbReference type="Proteomes" id="UP000186309"/>
    </source>
</evidence>
<keyword evidence="1" id="KW-0812">Transmembrane</keyword>
<feature type="transmembrane region" description="Helical" evidence="1">
    <location>
        <begin position="57"/>
        <end position="77"/>
    </location>
</feature>
<dbReference type="STRING" id="1387353.BSF38_02951"/>
<keyword evidence="1" id="KW-0472">Membrane</keyword>
<keyword evidence="3" id="KW-1185">Reference proteome</keyword>
<gene>
    <name evidence="2" type="ORF">BSF38_02951</name>
</gene>
<name>A0A1U7CR68_9BACT</name>
<dbReference type="OrthoDB" id="289465at2"/>
<protein>
    <submittedName>
        <fullName evidence="2">Uncharacterized protein</fullName>
    </submittedName>
</protein>
<evidence type="ECO:0000313" key="2">
    <source>
        <dbReference type="EMBL" id="APW61437.1"/>
    </source>
</evidence>
<sequence length="98" mass="10600">MSDRRDRIARAINSFVENPLTNLVKGIALLFIGLSDASHTFREDVSHGQVRVGHGMVILGAFGILGAVPHLIEGLAASSRYLERRGKTDQTKQDGSGE</sequence>
<dbReference type="RefSeq" id="WP_076346783.1">
    <property type="nucleotide sequence ID" value="NZ_CP019082.1"/>
</dbReference>
<dbReference type="Proteomes" id="UP000186309">
    <property type="component" value="Chromosome"/>
</dbReference>
<organism evidence="2 3">
    <name type="scientific">Paludisphaera borealis</name>
    <dbReference type="NCBI Taxonomy" id="1387353"/>
    <lineage>
        <taxon>Bacteria</taxon>
        <taxon>Pseudomonadati</taxon>
        <taxon>Planctomycetota</taxon>
        <taxon>Planctomycetia</taxon>
        <taxon>Isosphaerales</taxon>
        <taxon>Isosphaeraceae</taxon>
        <taxon>Paludisphaera</taxon>
    </lineage>
</organism>
<dbReference type="AlphaFoldDB" id="A0A1U7CR68"/>
<evidence type="ECO:0000256" key="1">
    <source>
        <dbReference type="SAM" id="Phobius"/>
    </source>
</evidence>
<feature type="transmembrane region" description="Helical" evidence="1">
    <location>
        <begin position="20"/>
        <end position="37"/>
    </location>
</feature>
<accession>A0A1U7CR68</accession>
<dbReference type="EMBL" id="CP019082">
    <property type="protein sequence ID" value="APW61437.1"/>
    <property type="molecule type" value="Genomic_DNA"/>
</dbReference>
<proteinExistence type="predicted"/>
<dbReference type="KEGG" id="pbor:BSF38_02951"/>